<dbReference type="CDD" id="cd05509">
    <property type="entry name" value="Bromo_gcn5_like"/>
    <property type="match status" value="1"/>
</dbReference>
<dbReference type="GO" id="GO:0000791">
    <property type="term" value="C:euchromatin"/>
    <property type="evidence" value="ECO:0007669"/>
    <property type="project" value="Ensembl"/>
</dbReference>
<evidence type="ECO:0000256" key="4">
    <source>
        <dbReference type="ARBA" id="ARBA00022853"/>
    </source>
</evidence>
<reference evidence="11" key="1">
    <citation type="submission" date="2025-08" db="UniProtKB">
        <authorList>
            <consortium name="Ensembl"/>
        </authorList>
    </citation>
    <scope>IDENTIFICATION</scope>
    <source>
        <strain evidence="11">Glennie</strain>
    </source>
</reference>
<feature type="compositionally biased region" description="Gly residues" evidence="9">
    <location>
        <begin position="758"/>
        <end position="769"/>
    </location>
</feature>
<dbReference type="FunFam" id="1.20.920.10:FF:000027">
    <property type="entry name" value="Cat eye syndrome critical region protein 2"/>
    <property type="match status" value="1"/>
</dbReference>
<dbReference type="FunCoup" id="A0A6I8PJM7">
    <property type="interactions" value="1156"/>
</dbReference>
<feature type="region of interest" description="Disordered" evidence="9">
    <location>
        <begin position="1199"/>
        <end position="1300"/>
    </location>
</feature>
<dbReference type="PROSITE" id="PS50014">
    <property type="entry name" value="BROMODOMAIN_2"/>
    <property type="match status" value="1"/>
</dbReference>
<dbReference type="GO" id="GO:0090537">
    <property type="term" value="C:CERF complex"/>
    <property type="evidence" value="ECO:0000318"/>
    <property type="project" value="GO_Central"/>
</dbReference>
<dbReference type="InParanoid" id="A0A6I8PJM7"/>
<comment type="subcellular location">
    <subcellularLocation>
        <location evidence="1">Nucleus</location>
    </subcellularLocation>
</comment>
<accession>A0A6I8PJM7</accession>
<dbReference type="GO" id="GO:0140658">
    <property type="term" value="F:ATP-dependent chromatin remodeler activity"/>
    <property type="evidence" value="ECO:0007669"/>
    <property type="project" value="Ensembl"/>
</dbReference>
<dbReference type="PRINTS" id="PR00503">
    <property type="entry name" value="BROMODOMAIN"/>
</dbReference>
<dbReference type="Bgee" id="ENSOANG00000036929">
    <property type="expression patterns" value="Expressed in testis and 7 other cell types or tissues"/>
</dbReference>
<dbReference type="Pfam" id="PF00439">
    <property type="entry name" value="Bromodomain"/>
    <property type="match status" value="1"/>
</dbReference>
<dbReference type="InterPro" id="IPR029614">
    <property type="entry name" value="CECR2"/>
</dbReference>
<evidence type="ECO:0000256" key="6">
    <source>
        <dbReference type="ARBA" id="ARBA00023242"/>
    </source>
</evidence>
<feature type="region of interest" description="Disordered" evidence="9">
    <location>
        <begin position="1048"/>
        <end position="1181"/>
    </location>
</feature>
<dbReference type="InterPro" id="IPR036427">
    <property type="entry name" value="Bromodomain-like_sf"/>
</dbReference>
<proteinExistence type="predicted"/>
<dbReference type="Proteomes" id="UP000002279">
    <property type="component" value="Unplaced"/>
</dbReference>
<dbReference type="PANTHER" id="PTHR47092:SF1">
    <property type="entry name" value="CHROMATIN REMODELING REGULATOR CECR2"/>
    <property type="match status" value="1"/>
</dbReference>
<dbReference type="SUPFAM" id="SSF47370">
    <property type="entry name" value="Bromodomain"/>
    <property type="match status" value="1"/>
</dbReference>
<dbReference type="GO" id="GO:0001842">
    <property type="term" value="P:neural fold formation"/>
    <property type="evidence" value="ECO:0007669"/>
    <property type="project" value="Ensembl"/>
</dbReference>
<keyword evidence="6" id="KW-0539">Nucleus</keyword>
<feature type="region of interest" description="Disordered" evidence="9">
    <location>
        <begin position="1"/>
        <end position="28"/>
    </location>
</feature>
<evidence type="ECO:0000313" key="12">
    <source>
        <dbReference type="Proteomes" id="UP000002279"/>
    </source>
</evidence>
<feature type="compositionally biased region" description="Low complexity" evidence="9">
    <location>
        <begin position="1096"/>
        <end position="1105"/>
    </location>
</feature>
<evidence type="ECO:0000256" key="1">
    <source>
        <dbReference type="ARBA" id="ARBA00004123"/>
    </source>
</evidence>
<keyword evidence="3" id="KW-0597">Phosphoprotein</keyword>
<evidence type="ECO:0000256" key="3">
    <source>
        <dbReference type="ARBA" id="ARBA00022553"/>
    </source>
</evidence>
<feature type="domain" description="Bromo" evidence="10">
    <location>
        <begin position="431"/>
        <end position="501"/>
    </location>
</feature>
<keyword evidence="12" id="KW-1185">Reference proteome</keyword>
<feature type="compositionally biased region" description="Low complexity" evidence="9">
    <location>
        <begin position="1237"/>
        <end position="1255"/>
    </location>
</feature>
<feature type="compositionally biased region" description="Pro residues" evidence="9">
    <location>
        <begin position="1132"/>
        <end position="1143"/>
    </location>
</feature>
<feature type="compositionally biased region" description="Basic residues" evidence="9">
    <location>
        <begin position="216"/>
        <end position="225"/>
    </location>
</feature>
<dbReference type="Ensembl" id="ENSOANT00000073540.1">
    <property type="protein sequence ID" value="ENSOANP00000054338.1"/>
    <property type="gene ID" value="ENSOANG00000036929.1"/>
</dbReference>
<dbReference type="GO" id="GO:0060122">
    <property type="term" value="P:inner ear receptor cell stereocilium organization"/>
    <property type="evidence" value="ECO:0007669"/>
    <property type="project" value="Ensembl"/>
</dbReference>
<dbReference type="OMA" id="HQGMRYP"/>
<evidence type="ECO:0000256" key="2">
    <source>
        <dbReference type="ARBA" id="ARBA00022481"/>
    </source>
</evidence>
<feature type="region of interest" description="Disordered" evidence="9">
    <location>
        <begin position="307"/>
        <end position="337"/>
    </location>
</feature>
<dbReference type="PROSITE" id="PS00633">
    <property type="entry name" value="BROMODOMAIN_1"/>
    <property type="match status" value="1"/>
</dbReference>
<evidence type="ECO:0000256" key="5">
    <source>
        <dbReference type="ARBA" id="ARBA00023117"/>
    </source>
</evidence>
<feature type="compositionally biased region" description="Pro residues" evidence="9">
    <location>
        <begin position="875"/>
        <end position="895"/>
    </location>
</feature>
<evidence type="ECO:0000256" key="8">
    <source>
        <dbReference type="PROSITE-ProRule" id="PRU00035"/>
    </source>
</evidence>
<dbReference type="GeneTree" id="ENSGT00940000160360"/>
<dbReference type="InterPro" id="IPR001487">
    <property type="entry name" value="Bromodomain"/>
</dbReference>
<dbReference type="SMART" id="SM00297">
    <property type="entry name" value="BROMO"/>
    <property type="match status" value="1"/>
</dbReference>
<evidence type="ECO:0000259" key="10">
    <source>
        <dbReference type="PROSITE" id="PS50014"/>
    </source>
</evidence>
<keyword evidence="2" id="KW-0488">Methylation</keyword>
<dbReference type="GO" id="GO:0097194">
    <property type="term" value="P:execution phase of apoptosis"/>
    <property type="evidence" value="ECO:0007669"/>
    <property type="project" value="Ensembl"/>
</dbReference>
<sequence length="1300" mass="140391">MRPEEEEEEGGGGGSRSRSRSRSRSPPAGLGELRSWWEVPAIAHFCSLFRTAFRLPDFEIEELEAALHRDDVEFISDLIACLLQGCYQRRDITSETFHSYLEDIINYRWELEEGKPNPLREANFQDLPLRTRVQILHRLCDYRLDADDVFDLLKGLDADSLRVEPLGEDSTGALYWYFYGTRMYKEAPAPGKPNGELPASREGGNQQSAAAAPGKTGRRRGRPPKRKKILEEIAAVLPEGLDGIGVCPSVRPGPGRGTWWLLCQTEEEWRQVTESFRERTSLRERQLYRLLSEDFLPEICNMIAQKVREPLSRPPPGPGRSSPHREEGNGEDVEEEERQLLLAVQKKEQEQMLKEERRREMEEKVKAVEDRAKRRKLREQRAWLLAQGKELTPELSRLDPGSPARDDRKTKDFFELDDEFTAMYKVLDVVKAHKDSWPFLEPVDESYAPNYYQIIKFPMDISSMEAKLNRGQYCSKEDFVTDMKTMFRNCLRYNGENSEYTKMADNLERCFQRAMLKHFPGEDGDTDEEFWTREKRRSRAGRGAGSVWTRSRDPEGPARRPQPLENGGKPLPQRGGPPPGSEQGLGERDPARFSRPPHYGGMPAHGPLLGQMRPAVPGPFGPLRGSDPAVLYGSPQVPEPHPGGPVHQHQHFAMQPPVGPGEPRGPRLAAPEETQVCAGLTHLTAAGHRAGPLALGHGGGPGPDGGPYPSAPFQAGFVAPRHGGPPGRPPEFPDGPEVPPGHGYRPYKYLNRVPSAGWTGGHGAPGRGPLGPDEKPRPLAHGVDPRGALRPLLPPPQWPGQASPGPPGVPAPSGFMRPVCGAPGPRMQPPAPPPPGGPLFGGPGPAARGALGGESMMDSPEMIAMQQLSSRVCPPGAPYHPRQPPPPHLPGPCPQPARSASAPTVPPRGRSSESVALSHAAEPPSGPETKTATVKLPHPASSSQRAERPRLGSPPGREPEGPGPRGDPAERPRGGPWPADPAYVGPVAPEGGGGPPPHGPEAKGPAGVAAEKPPCPRGAGGPGGQFSPLFVPGLEYPGAVARFHLAPGLQGFGPVVGGGGKPPPAPPPQPFPPRGFPPNGPHPAGPPRYRPPDAMRYPYQAAAARPPYPHPHQRTPYYPCPQGYADWQRPPVRGPPARAPPFPEQGCDGLRPALASPARPEPAPGPAEGPDGAAERPESPKEFLDLDNHNAATKRREFLYGAPPPLGPGFGPSPFAPPDVMLQTPYAPQRPAGPFQPTGYAGPGAARPPAGQANGLPRDGPPYPCREDGGGGHFQALVMEQRGGPGGSGPGLRDVYRPAG</sequence>
<dbReference type="GO" id="GO:0090102">
    <property type="term" value="P:cochlea development"/>
    <property type="evidence" value="ECO:0007669"/>
    <property type="project" value="Ensembl"/>
</dbReference>
<dbReference type="GO" id="GO:0001843">
    <property type="term" value="P:neural tube closure"/>
    <property type="evidence" value="ECO:0007669"/>
    <property type="project" value="Ensembl"/>
</dbReference>
<protein>
    <recommendedName>
        <fullName evidence="7">Chromatin remodeling regulator CECR2</fullName>
    </recommendedName>
</protein>
<feature type="compositionally biased region" description="Pro residues" evidence="9">
    <location>
        <begin position="1061"/>
        <end position="1089"/>
    </location>
</feature>
<reference evidence="11" key="2">
    <citation type="submission" date="2025-09" db="UniProtKB">
        <authorList>
            <consortium name="Ensembl"/>
        </authorList>
    </citation>
    <scope>IDENTIFICATION</scope>
    <source>
        <strain evidence="11">Glennie</strain>
    </source>
</reference>
<gene>
    <name evidence="11" type="primary">CECR2</name>
</gene>
<feature type="region of interest" description="Disordered" evidence="9">
    <location>
        <begin position="871"/>
        <end position="1032"/>
    </location>
</feature>
<evidence type="ECO:0000256" key="9">
    <source>
        <dbReference type="SAM" id="MobiDB-lite"/>
    </source>
</evidence>
<dbReference type="InterPro" id="IPR018359">
    <property type="entry name" value="Bromodomain_CS"/>
</dbReference>
<evidence type="ECO:0000313" key="11">
    <source>
        <dbReference type="Ensembl" id="ENSOANP00000054338.1"/>
    </source>
</evidence>
<evidence type="ECO:0000256" key="7">
    <source>
        <dbReference type="ARBA" id="ARBA00068581"/>
    </source>
</evidence>
<feature type="compositionally biased region" description="Gly residues" evidence="9">
    <location>
        <begin position="1050"/>
        <end position="1060"/>
    </location>
</feature>
<feature type="region of interest" description="Disordered" evidence="9">
    <location>
        <begin position="696"/>
        <end position="855"/>
    </location>
</feature>
<organism evidence="11 12">
    <name type="scientific">Ornithorhynchus anatinus</name>
    <name type="common">Duckbill platypus</name>
    <dbReference type="NCBI Taxonomy" id="9258"/>
    <lineage>
        <taxon>Eukaryota</taxon>
        <taxon>Metazoa</taxon>
        <taxon>Chordata</taxon>
        <taxon>Craniata</taxon>
        <taxon>Vertebrata</taxon>
        <taxon>Euteleostomi</taxon>
        <taxon>Mammalia</taxon>
        <taxon>Monotremata</taxon>
        <taxon>Ornithorhynchidae</taxon>
        <taxon>Ornithorhynchus</taxon>
    </lineage>
</organism>
<feature type="compositionally biased region" description="Acidic residues" evidence="9">
    <location>
        <begin position="1"/>
        <end position="10"/>
    </location>
</feature>
<dbReference type="Gene3D" id="1.20.920.10">
    <property type="entry name" value="Bromodomain-like"/>
    <property type="match status" value="1"/>
</dbReference>
<dbReference type="PANTHER" id="PTHR47092">
    <property type="entry name" value="CAT EYE SYNDROME CRITICAL REGION PROTEIN 2"/>
    <property type="match status" value="1"/>
</dbReference>
<feature type="region of interest" description="Disordered" evidence="9">
    <location>
        <begin position="522"/>
        <end position="650"/>
    </location>
</feature>
<name>A0A6I8PJM7_ORNAN</name>
<dbReference type="GO" id="GO:0007338">
    <property type="term" value="P:single fertilization"/>
    <property type="evidence" value="ECO:0000318"/>
    <property type="project" value="GO_Central"/>
</dbReference>
<feature type="region of interest" description="Disordered" evidence="9">
    <location>
        <begin position="189"/>
        <end position="225"/>
    </location>
</feature>
<feature type="compositionally biased region" description="Pro residues" evidence="9">
    <location>
        <begin position="726"/>
        <end position="739"/>
    </location>
</feature>
<feature type="compositionally biased region" description="Pro residues" evidence="9">
    <location>
        <begin position="826"/>
        <end position="837"/>
    </location>
</feature>
<feature type="compositionally biased region" description="Pro residues" evidence="9">
    <location>
        <begin position="792"/>
        <end position="810"/>
    </location>
</feature>
<keyword evidence="4" id="KW-0156">Chromatin regulator</keyword>
<keyword evidence="5 8" id="KW-0103">Bromodomain</keyword>